<dbReference type="Proteomes" id="UP000811609">
    <property type="component" value="Chromosome 7"/>
</dbReference>
<comment type="caution">
    <text evidence="1">The sequence shown here is derived from an EMBL/GenBank/DDBJ whole genome shotgun (WGS) entry which is preliminary data.</text>
</comment>
<reference evidence="1" key="1">
    <citation type="submission" date="2020-12" db="EMBL/GenBank/DDBJ databases">
        <title>WGS assembly of Carya illinoinensis cv. Pawnee.</title>
        <authorList>
            <person name="Platts A."/>
            <person name="Shu S."/>
            <person name="Wright S."/>
            <person name="Barry K."/>
            <person name="Edger P."/>
            <person name="Pires J.C."/>
            <person name="Schmutz J."/>
        </authorList>
    </citation>
    <scope>NUCLEOTIDE SEQUENCE</scope>
    <source>
        <tissue evidence="1">Leaf</tissue>
    </source>
</reference>
<proteinExistence type="predicted"/>
<dbReference type="EMBL" id="CM031815">
    <property type="protein sequence ID" value="KAG6649690.1"/>
    <property type="molecule type" value="Genomic_DNA"/>
</dbReference>
<sequence>MPAFFEIAIPVSPPVKLRRMHLILGCIVRKSPISEPFPVTQLIRPLGKPAK</sequence>
<accession>A0A8T1Q6N8</accession>
<evidence type="ECO:0000313" key="2">
    <source>
        <dbReference type="Proteomes" id="UP000811609"/>
    </source>
</evidence>
<organism evidence="1 2">
    <name type="scientific">Carya illinoinensis</name>
    <name type="common">Pecan</name>
    <dbReference type="NCBI Taxonomy" id="32201"/>
    <lineage>
        <taxon>Eukaryota</taxon>
        <taxon>Viridiplantae</taxon>
        <taxon>Streptophyta</taxon>
        <taxon>Embryophyta</taxon>
        <taxon>Tracheophyta</taxon>
        <taxon>Spermatophyta</taxon>
        <taxon>Magnoliopsida</taxon>
        <taxon>eudicotyledons</taxon>
        <taxon>Gunneridae</taxon>
        <taxon>Pentapetalae</taxon>
        <taxon>rosids</taxon>
        <taxon>fabids</taxon>
        <taxon>Fagales</taxon>
        <taxon>Juglandaceae</taxon>
        <taxon>Carya</taxon>
    </lineage>
</organism>
<name>A0A8T1Q6N8_CARIL</name>
<evidence type="ECO:0000313" key="1">
    <source>
        <dbReference type="EMBL" id="KAG6649690.1"/>
    </source>
</evidence>
<protein>
    <submittedName>
        <fullName evidence="1">Uncharacterized protein</fullName>
    </submittedName>
</protein>
<dbReference type="AlphaFoldDB" id="A0A8T1Q6N8"/>
<keyword evidence="2" id="KW-1185">Reference proteome</keyword>
<gene>
    <name evidence="1" type="ORF">CIPAW_07G229000</name>
</gene>